<evidence type="ECO:0000313" key="1">
    <source>
        <dbReference type="EMBL" id="OAG16346.1"/>
    </source>
</evidence>
<dbReference type="EMBL" id="KV441490">
    <property type="protein sequence ID" value="OAG16346.1"/>
    <property type="molecule type" value="Genomic_DNA"/>
</dbReference>
<name>A0A177D9Y9_ALTAL</name>
<dbReference type="Proteomes" id="UP000077248">
    <property type="component" value="Unassembled WGS sequence"/>
</dbReference>
<dbReference type="AlphaFoldDB" id="A0A177D9Y9"/>
<sequence length="107" mass="11190">MCVHHTTSCLVHPWRNNVSSSSTTMKLALPILAAIAASSEAAFCNGGWGLPSGSSCPGPYSWSFCCQEPGSPNPTFPTFRNCVYPGRGGQPALDSCNGSGFIQCCTI</sequence>
<keyword evidence="2" id="KW-1185">Reference proteome</keyword>
<organism evidence="1 2">
    <name type="scientific">Alternaria alternata</name>
    <name type="common">Alternaria rot fungus</name>
    <name type="synonym">Torula alternata</name>
    <dbReference type="NCBI Taxonomy" id="5599"/>
    <lineage>
        <taxon>Eukaryota</taxon>
        <taxon>Fungi</taxon>
        <taxon>Dikarya</taxon>
        <taxon>Ascomycota</taxon>
        <taxon>Pezizomycotina</taxon>
        <taxon>Dothideomycetes</taxon>
        <taxon>Pleosporomycetidae</taxon>
        <taxon>Pleosporales</taxon>
        <taxon>Pleosporineae</taxon>
        <taxon>Pleosporaceae</taxon>
        <taxon>Alternaria</taxon>
        <taxon>Alternaria sect. Alternaria</taxon>
        <taxon>Alternaria alternata complex</taxon>
    </lineage>
</organism>
<dbReference type="VEuPathDB" id="FungiDB:CC77DRAFT_401881"/>
<accession>A0A177D9Y9</accession>
<protein>
    <submittedName>
        <fullName evidence="1">Uncharacterized protein</fullName>
    </submittedName>
</protein>
<evidence type="ECO:0000313" key="2">
    <source>
        <dbReference type="Proteomes" id="UP000077248"/>
    </source>
</evidence>
<dbReference type="RefSeq" id="XP_018381767.1">
    <property type="nucleotide sequence ID" value="XM_018531546.1"/>
</dbReference>
<dbReference type="OMA" id="NTYCCEE"/>
<gene>
    <name evidence="1" type="ORF">CC77DRAFT_401881</name>
</gene>
<dbReference type="KEGG" id="aalt:CC77DRAFT_401881"/>
<proteinExistence type="predicted"/>
<reference evidence="1 2" key="1">
    <citation type="submission" date="2016-05" db="EMBL/GenBank/DDBJ databases">
        <title>Comparative analysis of secretome profiles of manganese(II)-oxidizing ascomycete fungi.</title>
        <authorList>
            <consortium name="DOE Joint Genome Institute"/>
            <person name="Zeiner C.A."/>
            <person name="Purvine S.O."/>
            <person name="Zink E.M."/>
            <person name="Wu S."/>
            <person name="Pasa-Tolic L."/>
            <person name="Chaput D.L."/>
            <person name="Haridas S."/>
            <person name="Grigoriev I.V."/>
            <person name="Santelli C.M."/>
            <person name="Hansel C.M."/>
        </authorList>
    </citation>
    <scope>NUCLEOTIDE SEQUENCE [LARGE SCALE GENOMIC DNA]</scope>
    <source>
        <strain evidence="1 2">SRC1lrK2f</strain>
    </source>
</reference>
<dbReference type="GeneID" id="29117140"/>